<comment type="caution">
    <text evidence="3">The sequence shown here is derived from an EMBL/GenBank/DDBJ whole genome shotgun (WGS) entry which is preliminary data.</text>
</comment>
<feature type="repeat" description="Filamin" evidence="2">
    <location>
        <begin position="1582"/>
        <end position="1659"/>
    </location>
</feature>
<dbReference type="PANTHER" id="PTHR38537">
    <property type="entry name" value="JITTERBUG, ISOFORM N"/>
    <property type="match status" value="1"/>
</dbReference>
<dbReference type="SMART" id="SM00557">
    <property type="entry name" value="IG_FLMN"/>
    <property type="match status" value="8"/>
</dbReference>
<feature type="repeat" description="Filamin" evidence="2">
    <location>
        <begin position="56"/>
        <end position="157"/>
    </location>
</feature>
<dbReference type="InterPro" id="IPR013783">
    <property type="entry name" value="Ig-like_fold"/>
</dbReference>
<gene>
    <name evidence="3" type="ORF">COCSUDRAFT_83706</name>
</gene>
<feature type="repeat" description="Filamin" evidence="2">
    <location>
        <begin position="1173"/>
        <end position="1264"/>
    </location>
</feature>
<feature type="repeat" description="Filamin" evidence="2">
    <location>
        <begin position="722"/>
        <end position="832"/>
    </location>
</feature>
<organism evidence="3 4">
    <name type="scientific">Coccomyxa subellipsoidea (strain C-169)</name>
    <name type="common">Green microalga</name>
    <dbReference type="NCBI Taxonomy" id="574566"/>
    <lineage>
        <taxon>Eukaryota</taxon>
        <taxon>Viridiplantae</taxon>
        <taxon>Chlorophyta</taxon>
        <taxon>core chlorophytes</taxon>
        <taxon>Trebouxiophyceae</taxon>
        <taxon>Trebouxiophyceae incertae sedis</taxon>
        <taxon>Coccomyxaceae</taxon>
        <taxon>Coccomyxa</taxon>
        <taxon>Coccomyxa subellipsoidea</taxon>
    </lineage>
</organism>
<feature type="repeat" description="Filamin" evidence="2">
    <location>
        <begin position="910"/>
        <end position="1014"/>
    </location>
</feature>
<dbReference type="InterPro" id="IPR001298">
    <property type="entry name" value="Filamin/ABP280_rpt"/>
</dbReference>
<sequence length="2136" mass="220032">MDGETVLFAADVTPTDSVGDWMVSFTPTISGTYQLVLAFEGNRALTGTPHRVRVKTDETVAGNCKLYGAGLTRAIAGERTSFSIKAVDGKNNARLVGGDEFQVEIVGPGNASAKPDIVDNNDGTYTVHWVTERAGDYLITGWLEGATVGGCAKACAVQPAELDASRCSCAGEGLGRAVAGIPATFTVTACDRFGNKQTAGGDDISVRVMCIGGGRSGSVAGKVEDAGRALYKVAYTVSTAGQHEVAVLAGGRPVPGSPFRAEVAPGQVLFGPGLSAIQLGRDMRIFVALADAFGNAITEAGSIEPANVKVALEGPAETHVRRGPVESDGSHAFSYSTKTPGDYVIAATVAGAHMQGSPAPVTASIAEAHAPLCEVVGTPLHLSTVAGQSADVTFVAKDAKGFQKSLGGDVFTVSWQRLGQDDEPATTGKVEDLGTGEYRARFAAMAAGTHSVWVQHKGHNIAGSPFTAEVEHAAIAADCSYVVQEGLERGVSGAQVCFRVRAMDKYLNLVRLPLNDSEAVGPKGFQAMLLGPGNNEQSLELVPNRASSGGCELSGSFVPRGAGLAALAVTYQGHHIKGSPWQVTITCGPACARKSALVGMPQHLVAGVPRALTVYARDASGCPTEGRDTVSITVDSVSEGVRVLSIKDCRDGTYTAPIRLEKIGLVSISAQISGQPLGLPVTLRVLAAELHSLELISPQNPQSGGARLSAQLRRFCSAEVAKADVAAAEIRDRGDGIYEIDCALKTACDFEPGSLATWRFDRFGNRITSCVGEAPFLATATGPGELKTKVLEKGDGSVEIRYCASKIGSYSLAVTSSRDGEPLAGSPFQFDVTSGQLSPCHCTAELAAPTLVAGQKAAIVIDAKDIHGNQEGGSQGSYTAVVPVSGTYLAHVQINGHTLGGWPKPLHVAAAASDASRCTFLGRFLAGGAHIIGEPWRFALHTADGYGNVRAAGGEAVTVEVAGPAGSAVRAAAVTDRGNGCYAVAFEPDCAGRWVLTPRVNGQAIREGGFEVHAAYGAAAAHECAVAGLSETGDHTCGAATELRVVPAGKHAAGRAFLGTEVVHAHLTGAFSAEAAPRDKCLAASAFAGPGLDGCTAGEPARFEIRSRDARGHAVPGGEAAFVVEVFAGEERVTVTQAGPVRIAASLVGGAATRAFETVCRPGPLALSKCTILEHSASVAVGEKARLLIKQADRFGNASESHLDQLRFELKPTGPGPLSHWWEHGEDNAICLAYSAERSGTYQLSIKDAKTKEMLPGSPFTVAMEAAAPVASHSTARFGAGVDKAGVAVAGQALTICASLNDKFGNSTSGEAALRVWAAGPADVEMERTGASEYMAMLTAAGTYTIKATLDGAMLPEWPKTVVVTASPSGAASCRLRGHVLTGITCKALHTLSLAVYDSFDNPRTSGGDKVEAWLCGPEEALVPATVTDLKNGSYSVNGESLEAAQRTLHATYGPVSASDCQVAWAAEPVLDCGAPNKLCLYPKGLEDGWKMTGHETAGVVLHTTGGVPLVQPLSFNQEGGYYEATIIAVEVPALVLHHFFFLDISSGCEIVHGSMDDHEAVDGSPLVLDAKPGAPCLAASRINESALTSAVAGEHCSVLLTAFNEFGDPITCGSAAITAALMSHGAGSAVDVEDNGDGTYGLCFAPTEAGPFELVVSLEKPGHAASKALRRRNFAGVCAAGTTAAQCCVATTPSCQLDAGEFGNEVLSSIGEAPFVLSASGPGTMQHAIREMGDGQSELCYSATVAGSYTLSVRCLNSNSSVQGTPLPVQVSAAPVSAAKSKAQLSGRAPNSLVPAGEDVEVLVTLRDAYGNPSDKLTGRQVDIRATGPELVSFSATASNRFSATLTLAGSYAISACIGNQMLPGWPLAVHVQPAACCATKCWLSGPAMQSVVCGQLSTVTLHAADRYGNAHVSGGEEVTAQLRGGPSRGIPSTVKANAVDNWDGTYALQFALPIEGEWELSAAVGGEGVPCAAAASVRAEYGPLTAEECEIENVDGMVACGTSDPIFIQAAGGRRMTGHEAVSCTVTAPNGTVHAVPVTLADGGGHFQATLHWMQVGVHKVGPAGIHAPACLVRGLTDTPDFGMLDETSLLAFVAPAVACRAGERATVLLQLQDARGSSLPDFQDHRSVLQVAV</sequence>
<proteinExistence type="predicted"/>
<feature type="repeat" description="Filamin" evidence="2">
    <location>
        <begin position="271"/>
        <end position="363"/>
    </location>
</feature>
<dbReference type="Gene3D" id="2.60.40.10">
    <property type="entry name" value="Immunoglobulins"/>
    <property type="match status" value="16"/>
</dbReference>
<dbReference type="GO" id="GO:0051015">
    <property type="term" value="F:actin filament binding"/>
    <property type="evidence" value="ECO:0007669"/>
    <property type="project" value="InterPro"/>
</dbReference>
<dbReference type="RefSeq" id="XP_005647478.1">
    <property type="nucleotide sequence ID" value="XM_005647421.1"/>
</dbReference>
<feature type="repeat" description="Filamin" evidence="2">
    <location>
        <begin position="365"/>
        <end position="470"/>
    </location>
</feature>
<dbReference type="Pfam" id="PF00630">
    <property type="entry name" value="Filamin"/>
    <property type="match status" value="5"/>
</dbReference>
<evidence type="ECO:0000313" key="4">
    <source>
        <dbReference type="Proteomes" id="UP000007264"/>
    </source>
</evidence>
<dbReference type="EMBL" id="AGSI01000009">
    <property type="protein sequence ID" value="EIE22934.1"/>
    <property type="molecule type" value="Genomic_DNA"/>
</dbReference>
<protein>
    <submittedName>
        <fullName evidence="3">Uncharacterized protein</fullName>
    </submittedName>
</protein>
<dbReference type="OrthoDB" id="498535at2759"/>
<keyword evidence="1" id="KW-0677">Repeat</keyword>
<dbReference type="SUPFAM" id="SSF81296">
    <property type="entry name" value="E set domains"/>
    <property type="match status" value="10"/>
</dbReference>
<dbReference type="InterPro" id="IPR044801">
    <property type="entry name" value="Filamin"/>
</dbReference>
<dbReference type="STRING" id="574566.I0YX15"/>
<dbReference type="eggNOG" id="KOG0518">
    <property type="taxonomic scope" value="Eukaryota"/>
</dbReference>
<dbReference type="GeneID" id="17040620"/>
<name>I0YX15_COCSC</name>
<accession>I0YX15</accession>
<feature type="repeat" description="Filamin" evidence="2">
    <location>
        <begin position="1702"/>
        <end position="1772"/>
    </location>
</feature>
<dbReference type="PROSITE" id="PS50194">
    <property type="entry name" value="FILAMIN_REPEAT"/>
    <property type="match status" value="12"/>
</dbReference>
<keyword evidence="4" id="KW-1185">Reference proteome</keyword>
<evidence type="ECO:0000256" key="2">
    <source>
        <dbReference type="PROSITE-ProRule" id="PRU00087"/>
    </source>
</evidence>
<evidence type="ECO:0000256" key="1">
    <source>
        <dbReference type="ARBA" id="ARBA00022737"/>
    </source>
</evidence>
<dbReference type="KEGG" id="csl:COCSUDRAFT_83706"/>
<feature type="repeat" description="Filamin" evidence="2">
    <location>
        <begin position="472"/>
        <end position="585"/>
    </location>
</feature>
<dbReference type="Proteomes" id="UP000007264">
    <property type="component" value="Unassembled WGS sequence"/>
</dbReference>
<dbReference type="PANTHER" id="PTHR38537:SF8">
    <property type="entry name" value="FILAMIN-A"/>
    <property type="match status" value="1"/>
</dbReference>
<dbReference type="GO" id="GO:0030036">
    <property type="term" value="P:actin cytoskeleton organization"/>
    <property type="evidence" value="ECO:0007669"/>
    <property type="project" value="InterPro"/>
</dbReference>
<reference evidence="3 4" key="1">
    <citation type="journal article" date="2012" name="Genome Biol.">
        <title>The genome of the polar eukaryotic microalga coccomyxa subellipsoidea reveals traits of cold adaptation.</title>
        <authorList>
            <person name="Blanc G."/>
            <person name="Agarkova I."/>
            <person name="Grimwood J."/>
            <person name="Kuo A."/>
            <person name="Brueggeman A."/>
            <person name="Dunigan D."/>
            <person name="Gurnon J."/>
            <person name="Ladunga I."/>
            <person name="Lindquist E."/>
            <person name="Lucas S."/>
            <person name="Pangilinan J."/>
            <person name="Proschold T."/>
            <person name="Salamov A."/>
            <person name="Schmutz J."/>
            <person name="Weeks D."/>
            <person name="Yamada T."/>
            <person name="Claverie J.M."/>
            <person name="Grigoriev I."/>
            <person name="Van Etten J."/>
            <person name="Lomsadze A."/>
            <person name="Borodovsky M."/>
        </authorList>
    </citation>
    <scope>NUCLEOTIDE SEQUENCE [LARGE SCALE GENOMIC DNA]</scope>
    <source>
        <strain evidence="3 4">C-169</strain>
    </source>
</reference>
<feature type="repeat" description="Filamin" evidence="2">
    <location>
        <begin position="19"/>
        <end position="54"/>
    </location>
</feature>
<evidence type="ECO:0000313" key="3">
    <source>
        <dbReference type="EMBL" id="EIE22934.1"/>
    </source>
</evidence>
<feature type="repeat" description="Filamin" evidence="2">
    <location>
        <begin position="159"/>
        <end position="263"/>
    </location>
</feature>
<dbReference type="InterPro" id="IPR014756">
    <property type="entry name" value="Ig_E-set"/>
</dbReference>
<feature type="repeat" description="Filamin" evidence="2">
    <location>
        <begin position="1875"/>
        <end position="1972"/>
    </location>
</feature>
<dbReference type="InterPro" id="IPR017868">
    <property type="entry name" value="Filamin/ABP280_repeat-like"/>
</dbReference>